<dbReference type="EMBL" id="JWHU01000023">
    <property type="protein sequence ID" value="KIU20316.1"/>
    <property type="molecule type" value="Genomic_DNA"/>
</dbReference>
<dbReference type="Proteomes" id="UP000032289">
    <property type="component" value="Unassembled WGS sequence"/>
</dbReference>
<feature type="transmembrane region" description="Helical" evidence="8">
    <location>
        <begin position="138"/>
        <end position="157"/>
    </location>
</feature>
<dbReference type="PANTHER" id="PTHR43829:SF9">
    <property type="entry name" value="AQUAPORIN-9"/>
    <property type="match status" value="1"/>
</dbReference>
<comment type="similarity">
    <text evidence="2 7">Belongs to the MIP/aquaporin (TC 1.A.8) family.</text>
</comment>
<feature type="transmembrane region" description="Helical" evidence="8">
    <location>
        <begin position="215"/>
        <end position="237"/>
    </location>
</feature>
<dbReference type="STRING" id="137591.AO080_06375"/>
<sequence length="239" mass="25075">MDHSLVVRLFAEFFGTAFLVLLGNGAVANTELKNTKGEETGWLNIAVGYGAGVAIPAMAFGAFSAQINPAFTLALAVVGDFPWSEVLPYIIAQVLGAMFGQMLVVAAYKPYFDLTTNVDAVFAPFSTTDAANSRMNGFINEFVGTFVLVFGALGITSSEAYKGIAGLALGVLVATLVTSLGGATGPGLNPARDFGPRLVHALLPLKFKGSSHWEYAWVAILAPIAGAIVASTLYWALFK</sequence>
<evidence type="ECO:0000313" key="10">
    <source>
        <dbReference type="EMBL" id="KIU24468.1"/>
    </source>
</evidence>
<reference evidence="11 14" key="2">
    <citation type="submission" date="2017-04" db="EMBL/GenBank/DDBJ databases">
        <title>The genome sequence of Weissella cibaria isolated from wild Drosophila.</title>
        <authorList>
            <person name="Ricks N.J."/>
            <person name="Carroll C."/>
            <person name="Walters A."/>
            <person name="Newell P.D."/>
            <person name="Chaston J.M."/>
        </authorList>
    </citation>
    <scope>NUCLEOTIDE SEQUENCE [LARGE SCALE GENOMIC DNA]</scope>
    <source>
        <strain evidence="11 14">DmW_103</strain>
    </source>
</reference>
<dbReference type="Gene3D" id="1.20.1080.10">
    <property type="entry name" value="Glycerol uptake facilitator protein"/>
    <property type="match status" value="1"/>
</dbReference>
<dbReference type="Pfam" id="PF00230">
    <property type="entry name" value="MIP"/>
    <property type="match status" value="1"/>
</dbReference>
<dbReference type="PRINTS" id="PR00783">
    <property type="entry name" value="MINTRINSICP"/>
</dbReference>
<dbReference type="InterPro" id="IPR000425">
    <property type="entry name" value="MIP"/>
</dbReference>
<proteinExistence type="inferred from homology"/>
<evidence type="ECO:0000256" key="6">
    <source>
        <dbReference type="ARBA" id="ARBA00023136"/>
    </source>
</evidence>
<dbReference type="InterPro" id="IPR050363">
    <property type="entry name" value="MIP/Aquaporin"/>
</dbReference>
<evidence type="ECO:0000256" key="2">
    <source>
        <dbReference type="ARBA" id="ARBA00006175"/>
    </source>
</evidence>
<evidence type="ECO:0000313" key="11">
    <source>
        <dbReference type="EMBL" id="OSP89345.1"/>
    </source>
</evidence>
<comment type="subcellular location">
    <subcellularLocation>
        <location evidence="1">Membrane</location>
        <topology evidence="1">Multi-pass membrane protein</topology>
    </subcellularLocation>
</comment>
<reference evidence="12 13" key="1">
    <citation type="journal article" date="2015" name="Microbiology (Mosc.)">
        <title>Genomics of the Weissella cibaria species with an examination of its metabolic traits.</title>
        <authorList>
            <person name="Lynch K.M."/>
            <person name="Lucid A."/>
            <person name="Arendt E.K."/>
            <person name="Sleator R.D."/>
            <person name="Lucey B."/>
            <person name="Coffey A."/>
        </authorList>
    </citation>
    <scope>NUCLEOTIDE SEQUENCE [LARGE SCALE GENOMIC DNA]</scope>
    <source>
        <strain evidence="10 13">AB3b</strain>
        <strain evidence="9 12">MG1</strain>
    </source>
</reference>
<evidence type="ECO:0000313" key="12">
    <source>
        <dbReference type="Proteomes" id="UP000032287"/>
    </source>
</evidence>
<dbReference type="InterPro" id="IPR023271">
    <property type="entry name" value="Aquaporin-like"/>
</dbReference>
<evidence type="ECO:0000256" key="3">
    <source>
        <dbReference type="ARBA" id="ARBA00022448"/>
    </source>
</evidence>
<dbReference type="GO" id="GO:0015254">
    <property type="term" value="F:glycerol channel activity"/>
    <property type="evidence" value="ECO:0007669"/>
    <property type="project" value="TreeGrafter"/>
</dbReference>
<dbReference type="InterPro" id="IPR022357">
    <property type="entry name" value="MIP_CS"/>
</dbReference>
<dbReference type="AlphaFoldDB" id="A0A0D1LWR5"/>
<feature type="transmembrane region" description="Helical" evidence="8">
    <location>
        <begin position="87"/>
        <end position="108"/>
    </location>
</feature>
<evidence type="ECO:0000313" key="14">
    <source>
        <dbReference type="Proteomes" id="UP000193588"/>
    </source>
</evidence>
<dbReference type="OrthoDB" id="9807293at2"/>
<evidence type="ECO:0000256" key="8">
    <source>
        <dbReference type="SAM" id="Phobius"/>
    </source>
</evidence>
<evidence type="ECO:0000256" key="5">
    <source>
        <dbReference type="ARBA" id="ARBA00022989"/>
    </source>
</evidence>
<keyword evidence="6 8" id="KW-0472">Membrane</keyword>
<protein>
    <submittedName>
        <fullName evidence="11">Aquaporin</fullName>
    </submittedName>
    <submittedName>
        <fullName evidence="9">Gla protein</fullName>
    </submittedName>
</protein>
<dbReference type="Proteomes" id="UP000193588">
    <property type="component" value="Unassembled WGS sequence"/>
</dbReference>
<keyword evidence="4 7" id="KW-0812">Transmembrane</keyword>
<evidence type="ECO:0000313" key="13">
    <source>
        <dbReference type="Proteomes" id="UP000032289"/>
    </source>
</evidence>
<dbReference type="GO" id="GO:0005886">
    <property type="term" value="C:plasma membrane"/>
    <property type="evidence" value="ECO:0007669"/>
    <property type="project" value="TreeGrafter"/>
</dbReference>
<dbReference type="EMBL" id="NDXJ01000009">
    <property type="protein sequence ID" value="OSP89345.1"/>
    <property type="molecule type" value="Genomic_DNA"/>
</dbReference>
<keyword evidence="3 7" id="KW-0813">Transport</keyword>
<dbReference type="RefSeq" id="WP_043709532.1">
    <property type="nucleotide sequence ID" value="NZ_CABJFA010000004.1"/>
</dbReference>
<dbReference type="SUPFAM" id="SSF81338">
    <property type="entry name" value="Aquaporin-like"/>
    <property type="match status" value="1"/>
</dbReference>
<evidence type="ECO:0000256" key="7">
    <source>
        <dbReference type="RuleBase" id="RU000477"/>
    </source>
</evidence>
<evidence type="ECO:0000313" key="9">
    <source>
        <dbReference type="EMBL" id="KIU20316.1"/>
    </source>
</evidence>
<dbReference type="PATRIC" id="fig|137591.24.peg.1153"/>
<keyword evidence="12" id="KW-1185">Reference proteome</keyword>
<dbReference type="Proteomes" id="UP000032287">
    <property type="component" value="Unassembled WGS sequence"/>
</dbReference>
<dbReference type="eggNOG" id="COG0580">
    <property type="taxonomic scope" value="Bacteria"/>
</dbReference>
<dbReference type="PROSITE" id="PS00221">
    <property type="entry name" value="MIP"/>
    <property type="match status" value="1"/>
</dbReference>
<organism evidence="9 12">
    <name type="scientific">Weissella cibaria</name>
    <dbReference type="NCBI Taxonomy" id="137591"/>
    <lineage>
        <taxon>Bacteria</taxon>
        <taxon>Bacillati</taxon>
        <taxon>Bacillota</taxon>
        <taxon>Bacilli</taxon>
        <taxon>Lactobacillales</taxon>
        <taxon>Lactobacillaceae</taxon>
        <taxon>Weissella</taxon>
    </lineage>
</organism>
<dbReference type="KEGG" id="wcb:AO080_06375"/>
<evidence type="ECO:0000256" key="1">
    <source>
        <dbReference type="ARBA" id="ARBA00004141"/>
    </source>
</evidence>
<name>A0A0D1LWR5_9LACO</name>
<evidence type="ECO:0000256" key="4">
    <source>
        <dbReference type="ARBA" id="ARBA00022692"/>
    </source>
</evidence>
<dbReference type="EMBL" id="JWHT01000028">
    <property type="protein sequence ID" value="KIU24468.1"/>
    <property type="molecule type" value="Genomic_DNA"/>
</dbReference>
<feature type="transmembrane region" description="Helical" evidence="8">
    <location>
        <begin position="6"/>
        <end position="29"/>
    </location>
</feature>
<comment type="caution">
    <text evidence="9">The sequence shown here is derived from an EMBL/GenBank/DDBJ whole genome shotgun (WGS) entry which is preliminary data.</text>
</comment>
<dbReference type="PANTHER" id="PTHR43829">
    <property type="entry name" value="AQUAPORIN OR AQUAGLYCEROPORIN RELATED"/>
    <property type="match status" value="1"/>
</dbReference>
<accession>A0A0D1LWR5</accession>
<keyword evidence="5 8" id="KW-1133">Transmembrane helix</keyword>
<feature type="transmembrane region" description="Helical" evidence="8">
    <location>
        <begin position="41"/>
        <end position="67"/>
    </location>
</feature>
<gene>
    <name evidence="9" type="primary">gla</name>
    <name evidence="10" type="ORF">ab3b_01183</name>
    <name evidence="11" type="ORF">B9D04_07210</name>
    <name evidence="9" type="ORF">QX99_01361</name>
</gene>
<feature type="transmembrane region" description="Helical" evidence="8">
    <location>
        <begin position="163"/>
        <end position="183"/>
    </location>
</feature>